<accession>A0A0V1F989</accession>
<keyword evidence="3" id="KW-1185">Reference proteome</keyword>
<dbReference type="EMBL" id="JYDT01000201">
    <property type="protein sequence ID" value="KRY81857.1"/>
    <property type="molecule type" value="Genomic_DNA"/>
</dbReference>
<evidence type="ECO:0000313" key="1">
    <source>
        <dbReference type="EMBL" id="KRY81857.1"/>
    </source>
</evidence>
<evidence type="ECO:0000313" key="3">
    <source>
        <dbReference type="Proteomes" id="UP000054995"/>
    </source>
</evidence>
<organism evidence="2 3">
    <name type="scientific">Trichinella pseudospiralis</name>
    <name type="common">Parasitic roundworm</name>
    <dbReference type="NCBI Taxonomy" id="6337"/>
    <lineage>
        <taxon>Eukaryota</taxon>
        <taxon>Metazoa</taxon>
        <taxon>Ecdysozoa</taxon>
        <taxon>Nematoda</taxon>
        <taxon>Enoplea</taxon>
        <taxon>Dorylaimia</taxon>
        <taxon>Trichinellida</taxon>
        <taxon>Trichinellidae</taxon>
        <taxon>Trichinella</taxon>
    </lineage>
</organism>
<sequence>MLYKDRKFYNNQNRIMLVLEFSCLSFGQLIRNRLMQKNFCSMSYERAVLLIEVFKYVTENNNNKKLHMQ</sequence>
<name>A0A0V1F989_TRIPS</name>
<dbReference type="Proteomes" id="UP000054995">
    <property type="component" value="Unassembled WGS sequence"/>
</dbReference>
<protein>
    <submittedName>
        <fullName evidence="2">Uncharacterized protein</fullName>
    </submittedName>
</protein>
<evidence type="ECO:0000313" key="2">
    <source>
        <dbReference type="EMBL" id="KRY81859.1"/>
    </source>
</evidence>
<reference evidence="2 3" key="1">
    <citation type="submission" date="2015-01" db="EMBL/GenBank/DDBJ databases">
        <title>Evolution of Trichinella species and genotypes.</title>
        <authorList>
            <person name="Korhonen P.K."/>
            <person name="Edoardo P."/>
            <person name="Giuseppe L.R."/>
            <person name="Gasser R.B."/>
        </authorList>
    </citation>
    <scope>NUCLEOTIDE SEQUENCE [LARGE SCALE GENOMIC DNA]</scope>
    <source>
        <strain evidence="2">ISS470</strain>
    </source>
</reference>
<gene>
    <name evidence="2" type="ORF">T4D_10077</name>
    <name evidence="1" type="ORF">T4D_5772</name>
</gene>
<proteinExistence type="predicted"/>
<dbReference type="AlphaFoldDB" id="A0A0V1F989"/>
<comment type="caution">
    <text evidence="2">The sequence shown here is derived from an EMBL/GenBank/DDBJ whole genome shotgun (WGS) entry which is preliminary data.</text>
</comment>
<dbReference type="EMBL" id="JYDT01000201">
    <property type="protein sequence ID" value="KRY81859.1"/>
    <property type="molecule type" value="Genomic_DNA"/>
</dbReference>